<keyword evidence="1" id="KW-0472">Membrane</keyword>
<organism evidence="2 3">
    <name type="scientific">Streptomyces millisiae</name>
    <dbReference type="NCBI Taxonomy" id="3075542"/>
    <lineage>
        <taxon>Bacteria</taxon>
        <taxon>Bacillati</taxon>
        <taxon>Actinomycetota</taxon>
        <taxon>Actinomycetes</taxon>
        <taxon>Kitasatosporales</taxon>
        <taxon>Streptomycetaceae</taxon>
        <taxon>Streptomyces</taxon>
    </lineage>
</organism>
<keyword evidence="3" id="KW-1185">Reference proteome</keyword>
<dbReference type="InterPro" id="IPR045924">
    <property type="entry name" value="DUF6343"/>
</dbReference>
<keyword evidence="1" id="KW-0812">Transmembrane</keyword>
<feature type="transmembrane region" description="Helical" evidence="1">
    <location>
        <begin position="28"/>
        <end position="51"/>
    </location>
</feature>
<gene>
    <name evidence="2" type="ORF">RNC47_33655</name>
</gene>
<evidence type="ECO:0000313" key="2">
    <source>
        <dbReference type="EMBL" id="MDT0323262.1"/>
    </source>
</evidence>
<name>A0ABU2M1K4_9ACTN</name>
<accession>A0ABU2M1K4</accession>
<keyword evidence="1" id="KW-1133">Transmembrane helix</keyword>
<dbReference type="Proteomes" id="UP001183420">
    <property type="component" value="Unassembled WGS sequence"/>
</dbReference>
<proteinExistence type="predicted"/>
<dbReference type="Pfam" id="PF19870">
    <property type="entry name" value="DUF6343"/>
    <property type="match status" value="1"/>
</dbReference>
<reference evidence="3" key="1">
    <citation type="submission" date="2023-07" db="EMBL/GenBank/DDBJ databases">
        <title>30 novel species of actinomycetes from the DSMZ collection.</title>
        <authorList>
            <person name="Nouioui I."/>
        </authorList>
    </citation>
    <scope>NUCLEOTIDE SEQUENCE [LARGE SCALE GENOMIC DNA]</scope>
    <source>
        <strain evidence="3">DSM 44918</strain>
    </source>
</reference>
<protein>
    <submittedName>
        <fullName evidence="2">DUF6343 family protein</fullName>
    </submittedName>
</protein>
<comment type="caution">
    <text evidence="2">The sequence shown here is derived from an EMBL/GenBank/DDBJ whole genome shotgun (WGS) entry which is preliminary data.</text>
</comment>
<dbReference type="EMBL" id="JAVREM010000095">
    <property type="protein sequence ID" value="MDT0323262.1"/>
    <property type="molecule type" value="Genomic_DNA"/>
</dbReference>
<evidence type="ECO:0000256" key="1">
    <source>
        <dbReference type="SAM" id="Phobius"/>
    </source>
</evidence>
<dbReference type="RefSeq" id="WP_311604382.1">
    <property type="nucleotide sequence ID" value="NZ_JAVREM010000095.1"/>
</dbReference>
<feature type="transmembrane region" description="Helical" evidence="1">
    <location>
        <begin position="63"/>
        <end position="85"/>
    </location>
</feature>
<sequence>MSRGRGRHRFERTGTEPITAYSDIRLRILLSAIFTPLFAAATVAFAIWLGASGPHSSPGRGPLIALTAGCAVLTLAAATDLTILLRRRREARDDEQNRDEAP</sequence>
<evidence type="ECO:0000313" key="3">
    <source>
        <dbReference type="Proteomes" id="UP001183420"/>
    </source>
</evidence>